<accession>A0A9P8Q4N7</accession>
<dbReference type="AlphaFoldDB" id="A0A9P8Q4N7"/>
<reference evidence="1" key="1">
    <citation type="journal article" date="2021" name="Open Biol.">
        <title>Shared evolutionary footprints suggest mitochondrial oxidative damage underlies multiple complex I losses in fungi.</title>
        <authorList>
            <person name="Schikora-Tamarit M.A."/>
            <person name="Marcet-Houben M."/>
            <person name="Nosek J."/>
            <person name="Gabaldon T."/>
        </authorList>
    </citation>
    <scope>NUCLEOTIDE SEQUENCE</scope>
    <source>
        <strain evidence="1">CBS2887</strain>
    </source>
</reference>
<keyword evidence="2" id="KW-1185">Reference proteome</keyword>
<evidence type="ECO:0000313" key="2">
    <source>
        <dbReference type="Proteomes" id="UP000774326"/>
    </source>
</evidence>
<dbReference type="Proteomes" id="UP000774326">
    <property type="component" value="Unassembled WGS sequence"/>
</dbReference>
<proteinExistence type="predicted"/>
<name>A0A9P8Q4N7_WICPI</name>
<evidence type="ECO:0000313" key="1">
    <source>
        <dbReference type="EMBL" id="KAH3683996.1"/>
    </source>
</evidence>
<sequence>MEFKWITFSGEANCVKDCDMGTSNMMVESSNSSSELSMSFGISKSSLCSSLIFLSFFEGEYDAFVLVTVEEEEEDVVETLEKACLISWEPPAVP</sequence>
<dbReference type="EMBL" id="JAEUBG010002832">
    <property type="protein sequence ID" value="KAH3683996.1"/>
    <property type="molecule type" value="Genomic_DNA"/>
</dbReference>
<organism evidence="1 2">
    <name type="scientific">Wickerhamomyces pijperi</name>
    <name type="common">Yeast</name>
    <name type="synonym">Pichia pijperi</name>
    <dbReference type="NCBI Taxonomy" id="599730"/>
    <lineage>
        <taxon>Eukaryota</taxon>
        <taxon>Fungi</taxon>
        <taxon>Dikarya</taxon>
        <taxon>Ascomycota</taxon>
        <taxon>Saccharomycotina</taxon>
        <taxon>Saccharomycetes</taxon>
        <taxon>Phaffomycetales</taxon>
        <taxon>Wickerhamomycetaceae</taxon>
        <taxon>Wickerhamomyces</taxon>
    </lineage>
</organism>
<reference evidence="1" key="2">
    <citation type="submission" date="2021-01" db="EMBL/GenBank/DDBJ databases">
        <authorList>
            <person name="Schikora-Tamarit M.A."/>
        </authorList>
    </citation>
    <scope>NUCLEOTIDE SEQUENCE</scope>
    <source>
        <strain evidence="1">CBS2887</strain>
    </source>
</reference>
<protein>
    <submittedName>
        <fullName evidence="1">Uncharacterized protein</fullName>
    </submittedName>
</protein>
<gene>
    <name evidence="1" type="ORF">WICPIJ_005019</name>
</gene>
<comment type="caution">
    <text evidence="1">The sequence shown here is derived from an EMBL/GenBank/DDBJ whole genome shotgun (WGS) entry which is preliminary data.</text>
</comment>